<dbReference type="OrthoDB" id="205476at2759"/>
<reference evidence="5" key="1">
    <citation type="journal article" date="2023" name="Commun. Biol.">
        <title>Genome analysis of Parmales, the sister group of diatoms, reveals the evolutionary specialization of diatoms from phago-mixotrophs to photoautotrophs.</title>
        <authorList>
            <person name="Ban H."/>
            <person name="Sato S."/>
            <person name="Yoshikawa S."/>
            <person name="Yamada K."/>
            <person name="Nakamura Y."/>
            <person name="Ichinomiya M."/>
            <person name="Sato N."/>
            <person name="Blanc-Mathieu R."/>
            <person name="Endo H."/>
            <person name="Kuwata A."/>
            <person name="Ogata H."/>
        </authorList>
    </citation>
    <scope>NUCLEOTIDE SEQUENCE [LARGE SCALE GENOMIC DNA]</scope>
</reference>
<name>A0A9W7GCU3_9STRA</name>
<evidence type="ECO:0000313" key="4">
    <source>
        <dbReference type="EMBL" id="GMI41484.1"/>
    </source>
</evidence>
<feature type="compositionally biased region" description="Gly residues" evidence="3">
    <location>
        <begin position="915"/>
        <end position="929"/>
    </location>
</feature>
<evidence type="ECO:0000256" key="3">
    <source>
        <dbReference type="SAM" id="MobiDB-lite"/>
    </source>
</evidence>
<protein>
    <submittedName>
        <fullName evidence="4">Uncharacterized protein</fullName>
    </submittedName>
</protein>
<feature type="region of interest" description="Disordered" evidence="3">
    <location>
        <begin position="81"/>
        <end position="189"/>
    </location>
</feature>
<keyword evidence="2" id="KW-0131">Cell cycle</keyword>
<sequence length="963" mass="101558">MSLFSNLGAGGDIWSSGGFDFSSPLKDLLDRGDFTLQDLLEEDELLQEVKSLNSQLITFLSSPSVLKDLVTLLSDTRDDMGVVDSTGGNNDGEVAEGSQGKEGEDEDDDKDTSMSGSMVIVGKDELDGEGSEAPPPPPASAASNDNGGDGNAQDAGGAAQGNPGAGAPPSPPSSLNDSAASSAASSIHVPRSATEKIRYPYMACEVICCDVVQIIDGIVDAGREGGEGEGEEGGEGIEVNSVLLDILFSLLDQPAPLPARLAGYFEKVLTSLFRRRPSSLALYINAGGSPLFSKFLTHLSNYSIMTLVKRMMMPPPSPLDEEGETWQIDPNESDALMTCSWGTSPFYPGEIIHLMSTEGPEFCLNAGELLAAVVQQLPLNNKSLRAICGCLEEEGGGGGGGGEGEGGIKKKRETPIRTILDIAVPRDITEEDMTQGESRMTAALGLLEVVLLQLGGYGCVPPIDEKEDQDMGESLADPSPLLEALKEKGTLKLCAQHLKSDICEGWEYKNQTGNIVPKLGMARLKAARAIEAMILLASPSIDQLIADCDVVEACLDLFFKFEWCSLLHQSVANLLVHIIEGGAKRELLQEKIINKSGLLTRLLKCFEKNADPKPEQIGRLGLMGHVIIISQAIVHACSDEEDDEVFAAEGSASGAQPDNTFKNVMERAPEHEEWQSFVMSTLANETAIQSTPLGGFNSPTRQDNLSDEDFGLDAQDMDIAASMIASLNMAANGVGGGVKLGMGGLTFDSNTMRSLGLALNGLGIDQDGDGDEDEFRGVNGFAQGAADDDEDFDDDDDGNKNYYDDIINSVNNSTRKGFGVGDEEDDMVEVLEDSSDEEEGEGEGKVAVQNLFNPSFADFESASAGGPTTATATTGEGGQGNTDGPVEAWGSNAPQVEAFEADFGGVDSIPRSGSMGEGGGVEGGGGGEGGGEEGEKGENNNTWADPFDDFEGSKHSARSDFFE</sequence>
<feature type="compositionally biased region" description="Acidic residues" evidence="3">
    <location>
        <begin position="786"/>
        <end position="797"/>
    </location>
</feature>
<feature type="region of interest" description="Disordered" evidence="3">
    <location>
        <begin position="902"/>
        <end position="963"/>
    </location>
</feature>
<dbReference type="PANTHER" id="PTHR12634:SF8">
    <property type="entry name" value="FIERY MOUNTAIN, ISOFORM D"/>
    <property type="match status" value="1"/>
</dbReference>
<feature type="compositionally biased region" description="Low complexity" evidence="3">
    <location>
        <begin position="173"/>
        <end position="186"/>
    </location>
</feature>
<proteinExistence type="inferred from homology"/>
<feature type="compositionally biased region" description="Low complexity" evidence="3">
    <location>
        <begin position="140"/>
        <end position="165"/>
    </location>
</feature>
<feature type="compositionally biased region" description="Low complexity" evidence="3">
    <location>
        <begin position="862"/>
        <end position="874"/>
    </location>
</feature>
<evidence type="ECO:0000256" key="2">
    <source>
        <dbReference type="ARBA" id="ARBA00023306"/>
    </source>
</evidence>
<dbReference type="InterPro" id="IPR007587">
    <property type="entry name" value="SAPS"/>
</dbReference>
<dbReference type="Proteomes" id="UP001165065">
    <property type="component" value="Unassembled WGS sequence"/>
</dbReference>
<organism evidence="4 5">
    <name type="scientific">Triparma columacea</name>
    <dbReference type="NCBI Taxonomy" id="722753"/>
    <lineage>
        <taxon>Eukaryota</taxon>
        <taxon>Sar</taxon>
        <taxon>Stramenopiles</taxon>
        <taxon>Ochrophyta</taxon>
        <taxon>Bolidophyceae</taxon>
        <taxon>Parmales</taxon>
        <taxon>Triparmaceae</taxon>
        <taxon>Triparma</taxon>
    </lineage>
</organism>
<keyword evidence="5" id="KW-1185">Reference proteome</keyword>
<dbReference type="PANTHER" id="PTHR12634">
    <property type="entry name" value="SIT4 YEAST -ASSOCIATING PROTEIN-RELATED"/>
    <property type="match status" value="1"/>
</dbReference>
<dbReference type="Pfam" id="PF04499">
    <property type="entry name" value="SAPS"/>
    <property type="match status" value="1"/>
</dbReference>
<dbReference type="GO" id="GO:0019903">
    <property type="term" value="F:protein phosphatase binding"/>
    <property type="evidence" value="ECO:0007669"/>
    <property type="project" value="InterPro"/>
</dbReference>
<dbReference type="GO" id="GO:0019888">
    <property type="term" value="F:protein phosphatase regulator activity"/>
    <property type="evidence" value="ECO:0007669"/>
    <property type="project" value="TreeGrafter"/>
</dbReference>
<feature type="region of interest" description="Disordered" evidence="3">
    <location>
        <begin position="781"/>
        <end position="803"/>
    </location>
</feature>
<dbReference type="EMBL" id="BRYA01000152">
    <property type="protein sequence ID" value="GMI41484.1"/>
    <property type="molecule type" value="Genomic_DNA"/>
</dbReference>
<comment type="similarity">
    <text evidence="1">Belongs to the SAPS family.</text>
</comment>
<comment type="caution">
    <text evidence="4">The sequence shown here is derived from an EMBL/GenBank/DDBJ whole genome shotgun (WGS) entry which is preliminary data.</text>
</comment>
<dbReference type="AlphaFoldDB" id="A0A9W7GCU3"/>
<evidence type="ECO:0000313" key="5">
    <source>
        <dbReference type="Proteomes" id="UP001165065"/>
    </source>
</evidence>
<gene>
    <name evidence="4" type="ORF">TrCOL_g11321</name>
</gene>
<accession>A0A9W7GCU3</accession>
<evidence type="ECO:0000256" key="1">
    <source>
        <dbReference type="ARBA" id="ARBA00006180"/>
    </source>
</evidence>
<feature type="region of interest" description="Disordered" evidence="3">
    <location>
        <begin position="857"/>
        <end position="890"/>
    </location>
</feature>
<feature type="compositionally biased region" description="Basic and acidic residues" evidence="3">
    <location>
        <begin position="951"/>
        <end position="963"/>
    </location>
</feature>